<protein>
    <submittedName>
        <fullName evidence="1">Uncharacterized protein</fullName>
    </submittedName>
</protein>
<sequence>MYEDEINKGTKKSRKIMVIKPSKYETAEALQVSKKYWKNVMEQMDSTVVNKEAAKMQEKEQESAYLSQVLPEALYKKVCLTLDLPIKNCEEEKVDMIEEKKFNRVQKDPLLSFRKTIHIDREMDSDTDVELSPREASEGVNVHQELLSKPEREQITWPTHYLEPEKEEEKTLVRKADDLTDRIVQEFCEYMKQLGGDQQSQLFNPKAIKELFQVGFQYFYNAP</sequence>
<name>A0ACC0KV13_CHOFU</name>
<proteinExistence type="predicted"/>
<evidence type="ECO:0000313" key="2">
    <source>
        <dbReference type="Proteomes" id="UP001064048"/>
    </source>
</evidence>
<organism evidence="1 2">
    <name type="scientific">Choristoneura fumiferana</name>
    <name type="common">Spruce budworm moth</name>
    <name type="synonym">Archips fumiferana</name>
    <dbReference type="NCBI Taxonomy" id="7141"/>
    <lineage>
        <taxon>Eukaryota</taxon>
        <taxon>Metazoa</taxon>
        <taxon>Ecdysozoa</taxon>
        <taxon>Arthropoda</taxon>
        <taxon>Hexapoda</taxon>
        <taxon>Insecta</taxon>
        <taxon>Pterygota</taxon>
        <taxon>Neoptera</taxon>
        <taxon>Endopterygota</taxon>
        <taxon>Lepidoptera</taxon>
        <taxon>Glossata</taxon>
        <taxon>Ditrysia</taxon>
        <taxon>Tortricoidea</taxon>
        <taxon>Tortricidae</taxon>
        <taxon>Tortricinae</taxon>
        <taxon>Choristoneura</taxon>
    </lineage>
</organism>
<reference evidence="1 2" key="1">
    <citation type="journal article" date="2022" name="Genome Biol. Evol.">
        <title>The Spruce Budworm Genome: Reconstructing the Evolutionary History of Antifreeze Proteins.</title>
        <authorList>
            <person name="Beliveau C."/>
            <person name="Gagne P."/>
            <person name="Picq S."/>
            <person name="Vernygora O."/>
            <person name="Keeling C.I."/>
            <person name="Pinkney K."/>
            <person name="Doucet D."/>
            <person name="Wen F."/>
            <person name="Johnston J.S."/>
            <person name="Maaroufi H."/>
            <person name="Boyle B."/>
            <person name="Laroche J."/>
            <person name="Dewar K."/>
            <person name="Juretic N."/>
            <person name="Blackburn G."/>
            <person name="Nisole A."/>
            <person name="Brunet B."/>
            <person name="Brandao M."/>
            <person name="Lumley L."/>
            <person name="Duan J."/>
            <person name="Quan G."/>
            <person name="Lucarotti C.J."/>
            <person name="Roe A.D."/>
            <person name="Sperling F.A.H."/>
            <person name="Levesque R.C."/>
            <person name="Cusson M."/>
        </authorList>
    </citation>
    <scope>NUCLEOTIDE SEQUENCE [LARGE SCALE GENOMIC DNA]</scope>
    <source>
        <strain evidence="1">Glfc:IPQL:Cfum</strain>
    </source>
</reference>
<dbReference type="Proteomes" id="UP001064048">
    <property type="component" value="Chromosome 2"/>
</dbReference>
<accession>A0ACC0KV13</accession>
<keyword evidence="2" id="KW-1185">Reference proteome</keyword>
<comment type="caution">
    <text evidence="1">The sequence shown here is derived from an EMBL/GenBank/DDBJ whole genome shotgun (WGS) entry which is preliminary data.</text>
</comment>
<dbReference type="EMBL" id="CM046102">
    <property type="protein sequence ID" value="KAI8440155.1"/>
    <property type="molecule type" value="Genomic_DNA"/>
</dbReference>
<evidence type="ECO:0000313" key="1">
    <source>
        <dbReference type="EMBL" id="KAI8440155.1"/>
    </source>
</evidence>
<gene>
    <name evidence="1" type="ORF">MSG28_001551</name>
</gene>